<dbReference type="EMBL" id="AGCJ01000038">
    <property type="protein sequence ID" value="EHM41096.1"/>
    <property type="molecule type" value="Genomic_DNA"/>
</dbReference>
<organism evidence="1 2">
    <name type="scientific">Anaeroglobus geminatus F0357</name>
    <dbReference type="NCBI Taxonomy" id="861450"/>
    <lineage>
        <taxon>Bacteria</taxon>
        <taxon>Bacillati</taxon>
        <taxon>Bacillota</taxon>
        <taxon>Negativicutes</taxon>
        <taxon>Veillonellales</taxon>
        <taxon>Veillonellaceae</taxon>
        <taxon>Anaeroglobus</taxon>
    </lineage>
</organism>
<name>G9YH41_9FIRM</name>
<keyword evidence="2" id="KW-1185">Reference proteome</keyword>
<accession>G9YH41</accession>
<protein>
    <submittedName>
        <fullName evidence="1">Uncharacterized protein</fullName>
    </submittedName>
</protein>
<dbReference type="AlphaFoldDB" id="G9YH41"/>
<dbReference type="STRING" id="861450.HMPREF0080_00966"/>
<sequence length="79" mass="9130">MPLFKSKEKAALKPRIYAVFSPDTSPKHDIPPLGFVFMTALHTHIYSGEIICRRDSINIFREFVIYFTHCILYNNSIPA</sequence>
<comment type="caution">
    <text evidence="1">The sequence shown here is derived from an EMBL/GenBank/DDBJ whole genome shotgun (WGS) entry which is preliminary data.</text>
</comment>
<reference evidence="1 2" key="1">
    <citation type="submission" date="2011-08" db="EMBL/GenBank/DDBJ databases">
        <authorList>
            <person name="Weinstock G."/>
            <person name="Sodergren E."/>
            <person name="Clifton S."/>
            <person name="Fulton L."/>
            <person name="Fulton B."/>
            <person name="Courtney L."/>
            <person name="Fronick C."/>
            <person name="Harrison M."/>
            <person name="Strong C."/>
            <person name="Farmer C."/>
            <person name="Delahaunty K."/>
            <person name="Markovic C."/>
            <person name="Hall O."/>
            <person name="Minx P."/>
            <person name="Tomlinson C."/>
            <person name="Mitreva M."/>
            <person name="Hou S."/>
            <person name="Chen J."/>
            <person name="Wollam A."/>
            <person name="Pepin K.H."/>
            <person name="Johnson M."/>
            <person name="Bhonagiri V."/>
            <person name="Zhang X."/>
            <person name="Suruliraj S."/>
            <person name="Warren W."/>
            <person name="Chinwalla A."/>
            <person name="Mardis E.R."/>
            <person name="Wilson R.K."/>
        </authorList>
    </citation>
    <scope>NUCLEOTIDE SEQUENCE [LARGE SCALE GENOMIC DNA]</scope>
    <source>
        <strain evidence="1 2">F0357</strain>
    </source>
</reference>
<gene>
    <name evidence="1" type="ORF">HMPREF0080_00966</name>
</gene>
<dbReference type="Proteomes" id="UP000005481">
    <property type="component" value="Unassembled WGS sequence"/>
</dbReference>
<dbReference type="HOGENOM" id="CLU_2598357_0_0_9"/>
<evidence type="ECO:0000313" key="2">
    <source>
        <dbReference type="Proteomes" id="UP000005481"/>
    </source>
</evidence>
<evidence type="ECO:0000313" key="1">
    <source>
        <dbReference type="EMBL" id="EHM41096.1"/>
    </source>
</evidence>
<proteinExistence type="predicted"/>